<dbReference type="Proteomes" id="UP000199392">
    <property type="component" value="Unassembled WGS sequence"/>
</dbReference>
<dbReference type="InterPro" id="IPR038666">
    <property type="entry name" value="SSP1_head-tail_sf"/>
</dbReference>
<dbReference type="STRING" id="311180.SAMN04488050_101820"/>
<reference evidence="2" key="1">
    <citation type="submission" date="2016-10" db="EMBL/GenBank/DDBJ databases">
        <authorList>
            <person name="Varghese N."/>
            <person name="Submissions S."/>
        </authorList>
    </citation>
    <scope>NUCLEOTIDE SEQUENCE [LARGE SCALE GENOMIC DNA]</scope>
    <source>
        <strain evidence="2">DSM 26894</strain>
    </source>
</reference>
<dbReference type="AlphaFoldDB" id="A0A1I6PWU1"/>
<evidence type="ECO:0000313" key="1">
    <source>
        <dbReference type="EMBL" id="SFS44707.1"/>
    </source>
</evidence>
<gene>
    <name evidence="1" type="ORF">SAMN04488050_101820</name>
</gene>
<protein>
    <submittedName>
        <fullName evidence="1">Head-tail adaptor</fullName>
    </submittedName>
</protein>
<dbReference type="RefSeq" id="WP_092422138.1">
    <property type="nucleotide sequence ID" value="NZ_FNCL01000002.1"/>
</dbReference>
<proteinExistence type="predicted"/>
<dbReference type="InterPro" id="IPR008767">
    <property type="entry name" value="Phage_SPP1_head-tail_adaptor"/>
</dbReference>
<dbReference type="OrthoDB" id="7570189at2"/>
<sequence length="112" mass="12125">MRPLRLSHNLVLEAPTEVPDGTGGFTAGWQVLGTLWAELSPRSGREVQGEAGPVARGRYRITVRGAPEGGSGRPLPGQRFRLGERVFDILSVSERDHAGRYLACEAQEEVAS</sequence>
<evidence type="ECO:0000313" key="2">
    <source>
        <dbReference type="Proteomes" id="UP000199392"/>
    </source>
</evidence>
<dbReference type="Gene3D" id="2.40.10.270">
    <property type="entry name" value="Bacteriophage SPP1 head-tail adaptor protein"/>
    <property type="match status" value="1"/>
</dbReference>
<dbReference type="Pfam" id="PF05521">
    <property type="entry name" value="Phage_HCP"/>
    <property type="match status" value="1"/>
</dbReference>
<name>A0A1I6PWU1_9RHOB</name>
<accession>A0A1I6PWU1</accession>
<organism evidence="1 2">
    <name type="scientific">Alloyangia pacifica</name>
    <dbReference type="NCBI Taxonomy" id="311180"/>
    <lineage>
        <taxon>Bacteria</taxon>
        <taxon>Pseudomonadati</taxon>
        <taxon>Pseudomonadota</taxon>
        <taxon>Alphaproteobacteria</taxon>
        <taxon>Rhodobacterales</taxon>
        <taxon>Roseobacteraceae</taxon>
        <taxon>Alloyangia</taxon>
    </lineage>
</organism>
<dbReference type="EMBL" id="FOZW01000001">
    <property type="protein sequence ID" value="SFS44707.1"/>
    <property type="molecule type" value="Genomic_DNA"/>
</dbReference>
<keyword evidence="2" id="KW-1185">Reference proteome</keyword>